<evidence type="ECO:0000256" key="1">
    <source>
        <dbReference type="SAM" id="MobiDB-lite"/>
    </source>
</evidence>
<evidence type="ECO:0000313" key="3">
    <source>
        <dbReference type="Proteomes" id="UP001152622"/>
    </source>
</evidence>
<evidence type="ECO:0000313" key="2">
    <source>
        <dbReference type="EMBL" id="KAJ8350488.1"/>
    </source>
</evidence>
<organism evidence="2 3">
    <name type="scientific">Synaphobranchus kaupii</name>
    <name type="common">Kaup's arrowtooth eel</name>
    <dbReference type="NCBI Taxonomy" id="118154"/>
    <lineage>
        <taxon>Eukaryota</taxon>
        <taxon>Metazoa</taxon>
        <taxon>Chordata</taxon>
        <taxon>Craniata</taxon>
        <taxon>Vertebrata</taxon>
        <taxon>Euteleostomi</taxon>
        <taxon>Actinopterygii</taxon>
        <taxon>Neopterygii</taxon>
        <taxon>Teleostei</taxon>
        <taxon>Anguilliformes</taxon>
        <taxon>Synaphobranchidae</taxon>
        <taxon>Synaphobranchus</taxon>
    </lineage>
</organism>
<proteinExistence type="predicted"/>
<protein>
    <submittedName>
        <fullName evidence="2">Uncharacterized protein</fullName>
    </submittedName>
</protein>
<keyword evidence="3" id="KW-1185">Reference proteome</keyword>
<accession>A0A9Q1F3T1</accession>
<feature type="compositionally biased region" description="Basic and acidic residues" evidence="1">
    <location>
        <begin position="57"/>
        <end position="72"/>
    </location>
</feature>
<dbReference type="EMBL" id="JAINUF010000009">
    <property type="protein sequence ID" value="KAJ8350488.1"/>
    <property type="molecule type" value="Genomic_DNA"/>
</dbReference>
<name>A0A9Q1F3T1_SYNKA</name>
<dbReference type="Proteomes" id="UP001152622">
    <property type="component" value="Chromosome 9"/>
</dbReference>
<comment type="caution">
    <text evidence="2">The sequence shown here is derived from an EMBL/GenBank/DDBJ whole genome shotgun (WGS) entry which is preliminary data.</text>
</comment>
<reference evidence="2" key="1">
    <citation type="journal article" date="2023" name="Science">
        <title>Genome structures resolve the early diversification of teleost fishes.</title>
        <authorList>
            <person name="Parey E."/>
            <person name="Louis A."/>
            <person name="Montfort J."/>
            <person name="Bouchez O."/>
            <person name="Roques C."/>
            <person name="Iampietro C."/>
            <person name="Lluch J."/>
            <person name="Castinel A."/>
            <person name="Donnadieu C."/>
            <person name="Desvignes T."/>
            <person name="Floi Bucao C."/>
            <person name="Jouanno E."/>
            <person name="Wen M."/>
            <person name="Mejri S."/>
            <person name="Dirks R."/>
            <person name="Jansen H."/>
            <person name="Henkel C."/>
            <person name="Chen W.J."/>
            <person name="Zahm M."/>
            <person name="Cabau C."/>
            <person name="Klopp C."/>
            <person name="Thompson A.W."/>
            <person name="Robinson-Rechavi M."/>
            <person name="Braasch I."/>
            <person name="Lecointre G."/>
            <person name="Bobe J."/>
            <person name="Postlethwait J.H."/>
            <person name="Berthelot C."/>
            <person name="Roest Crollius H."/>
            <person name="Guiguen Y."/>
        </authorList>
    </citation>
    <scope>NUCLEOTIDE SEQUENCE</scope>
    <source>
        <strain evidence="2">WJC10195</strain>
    </source>
</reference>
<gene>
    <name evidence="2" type="ORF">SKAU_G00256180</name>
</gene>
<sequence>MIDWMSQELFQSSSGWLEIACHVKASQITQAQPTPRIAVFPFACILEEPLPSRLPRHPCDDSRDEDRRSPGR</sequence>
<feature type="region of interest" description="Disordered" evidence="1">
    <location>
        <begin position="51"/>
        <end position="72"/>
    </location>
</feature>
<dbReference type="AlphaFoldDB" id="A0A9Q1F3T1"/>